<dbReference type="PANTHER" id="PTHR46038:SF12">
    <property type="entry name" value="OS03G0731800 PROTEIN"/>
    <property type="match status" value="1"/>
</dbReference>
<dbReference type="Pfam" id="PF03407">
    <property type="entry name" value="Nucleotid_trans"/>
    <property type="match status" value="4"/>
</dbReference>
<feature type="transmembrane region" description="Helical" evidence="1">
    <location>
        <begin position="12"/>
        <end position="35"/>
    </location>
</feature>
<evidence type="ECO:0000256" key="1">
    <source>
        <dbReference type="SAM" id="Phobius"/>
    </source>
</evidence>
<feature type="domain" description="Nucleotide-diphospho-sugar transferase" evidence="2">
    <location>
        <begin position="668"/>
        <end position="865"/>
    </location>
</feature>
<keyword evidence="1" id="KW-1133">Transmembrane helix</keyword>
<name>A0A8D7F3G3_MUSAM</name>
<proteinExistence type="predicted"/>
<sequence>MTAMGFSGAISYRATAFIVAPLLVLVVIYGCLWPPGVPTAFFRLQNGANTMEITPKDELETALEGVAMENRTLIIAILNKAYVEQNAMLDLFLQSLGEGEDTEFLIDHLLFVAVDQRAFNRCRTLELHCYKLVTEGVDFSKEVFYMSDAFNNMMWRRTLFLRDVLRRGYSFIFTDMDVMWLRNPFSQLSRDGEDLQMSSDFYYGKPFNNSNFNTGFYFVTANKKTVALFDEWYAWRNNSKGMKEQDVLQKMKKEGAFTRLGLKVRYLETTYFSGFCQMSRDLRKVITVHANCCVSMKVKLIDLRSVLEAWKVSNSNGTSNATTTAWPPSSETSLYFACGQTEITPKDELEAALEAVAMENRTLIIAILNKAYVEQNAMLDLFLQSLGEGEDTELLVDHLLFVAVDQRAFNRCRTLELHCYNLVTEGVDFSKEVFYMSDAFNNMMWRRTLFLGDVLRRGYNFIFTDMDVMWLRNPFSQLYRDGEDLQISSDCYSCNPFDNSFFNTGFYFVTANNKTIALFDEWYARRNNSKGMKDQDVLQKMKREGAFTRLGLKVRALETTYFSGFCRMSQDLRKVITVHANCCGSMKAKLIDLRSVLEAWKNSEISLYFACGQTEITPKDELESALEGVAMENRTLIIAILNKAYVEQNAMLDLFLQSLGEGEDTEFLIDHLLFVAVDQRAFNRCRTLELHCYNLVTEGVDFSKEVFYMSDAFNNMMWRRTLFLGDVLRRGYNFIFTDMDVMWLRNPFSQLYRDGEYLQMSSDFYYGKPFDNSFFNTGFYFVTANNKTIALFDEWYAWRNNSKGMKDQDVLQKMKKEGAFTRLGLRVRALETTYFSGFCQMSQDLRKVITVHANCCASMKAKLIDLRSVLDAWKVNNSNGTSNATTTALYFACGQTEITRKDELEAALEGVAMENRTLIIAILNKAYVEQNAMLDLFLQSLREGEDTEFLIDHLLFVAVDQRAFNRCRTLELHCYNLVTEGVDFSKEVFYMSDAFNNMMWRRTLFLGDVLRRGYSFIFTDMDVMWLRNPFSQLSRDGEDLQMSSDFYYGKPFNNSNFNTGFYFVTANKKTVALFDEWYAWRNNLKGMKEQDVLQKMKKEGAFTRLGLKVRYLETAYFSGFCQMSQDLRKVITVHANCCASMKAKLIDLRSVLEAWKVSNSNGTSNATTTAWPPVKGICLHDTATKQHTATKH</sequence>
<dbReference type="EMBL" id="HG996470">
    <property type="protein sequence ID" value="CAG1839082.1"/>
    <property type="molecule type" value="Genomic_DNA"/>
</dbReference>
<dbReference type="InterPro" id="IPR005069">
    <property type="entry name" value="Nucl-diP-sugar_transferase"/>
</dbReference>
<accession>A0A8D7F3G3</accession>
<organism evidence="3">
    <name type="scientific">Musa acuminata subsp. malaccensis</name>
    <name type="common">Wild banana</name>
    <name type="synonym">Musa malaccensis</name>
    <dbReference type="NCBI Taxonomy" id="214687"/>
    <lineage>
        <taxon>Eukaryota</taxon>
        <taxon>Viridiplantae</taxon>
        <taxon>Streptophyta</taxon>
        <taxon>Embryophyta</taxon>
        <taxon>Tracheophyta</taxon>
        <taxon>Spermatophyta</taxon>
        <taxon>Magnoliopsida</taxon>
        <taxon>Liliopsida</taxon>
        <taxon>Zingiberales</taxon>
        <taxon>Musaceae</taxon>
        <taxon>Musa</taxon>
    </lineage>
</organism>
<gene>
    <name evidence="3" type="ORF">GSMUA_272590.1</name>
</gene>
<keyword evidence="1" id="KW-0812">Transmembrane</keyword>
<dbReference type="InterPro" id="IPR044821">
    <property type="entry name" value="At1g28695/At4g15970-like"/>
</dbReference>
<feature type="domain" description="Nucleotide-diphospho-sugar transferase" evidence="2">
    <location>
        <begin position="395"/>
        <end position="592"/>
    </location>
</feature>
<evidence type="ECO:0000313" key="3">
    <source>
        <dbReference type="EMBL" id="CAG1839082.1"/>
    </source>
</evidence>
<dbReference type="AlphaFoldDB" id="A0A8D7F3G3"/>
<keyword evidence="1" id="KW-0472">Membrane</keyword>
<dbReference type="PANTHER" id="PTHR46038">
    <property type="entry name" value="EXPRESSED PROTEIN-RELATED"/>
    <property type="match status" value="1"/>
</dbReference>
<protein>
    <submittedName>
        <fullName evidence="3">(wild Malaysian banana) hypothetical protein</fullName>
    </submittedName>
</protein>
<feature type="domain" description="Nucleotide-diphospho-sugar transferase" evidence="2">
    <location>
        <begin position="950"/>
        <end position="1147"/>
    </location>
</feature>
<reference evidence="3" key="1">
    <citation type="submission" date="2021-03" db="EMBL/GenBank/DDBJ databases">
        <authorList>
            <consortium name="Genoscope - CEA"/>
            <person name="William W."/>
        </authorList>
    </citation>
    <scope>NUCLEOTIDE SEQUENCE</scope>
    <source>
        <strain evidence="3">Doubled-haploid Pahang</strain>
    </source>
</reference>
<feature type="domain" description="Nucleotide-diphospho-sugar transferase" evidence="2">
    <location>
        <begin position="105"/>
        <end position="302"/>
    </location>
</feature>
<evidence type="ECO:0000259" key="2">
    <source>
        <dbReference type="Pfam" id="PF03407"/>
    </source>
</evidence>